<feature type="region of interest" description="Disordered" evidence="1">
    <location>
        <begin position="40"/>
        <end position="70"/>
    </location>
</feature>
<proteinExistence type="predicted"/>
<reference evidence="3" key="1">
    <citation type="submission" date="2024-05" db="EMBL/GenBank/DDBJ databases">
        <title>Whole genome shotgun sequence of Streptomyces hydrogenans NBRC 13475.</title>
        <authorList>
            <person name="Komaki H."/>
            <person name="Tamura T."/>
        </authorList>
    </citation>
    <scope>NUCLEOTIDE SEQUENCE</scope>
    <source>
        <strain evidence="3">NBRC 13475</strain>
    </source>
</reference>
<dbReference type="InterPro" id="IPR002711">
    <property type="entry name" value="HNH"/>
</dbReference>
<evidence type="ECO:0000313" key="4">
    <source>
        <dbReference type="Proteomes" id="UP001052739"/>
    </source>
</evidence>
<feature type="compositionally biased region" description="Basic and acidic residues" evidence="1">
    <location>
        <begin position="59"/>
        <end position="70"/>
    </location>
</feature>
<dbReference type="EMBL" id="BNDW01000068">
    <property type="protein sequence ID" value="GHI25235.1"/>
    <property type="molecule type" value="Genomic_DNA"/>
</dbReference>
<keyword evidence="4" id="KW-1185">Reference proteome</keyword>
<accession>A0ABQ3PJN3</accession>
<dbReference type="Proteomes" id="UP001052739">
    <property type="component" value="Unassembled WGS sequence"/>
</dbReference>
<name>A0ABQ3PJN3_9ACTN</name>
<sequence>MCHICGRLIDTTLPVNDRMGWTLDHRVPIAVAPHLAEEPGNLAPAHRGCNSRKGANPNFRHEAPRQSRIW</sequence>
<evidence type="ECO:0000256" key="1">
    <source>
        <dbReference type="SAM" id="MobiDB-lite"/>
    </source>
</evidence>
<feature type="domain" description="HNH" evidence="2">
    <location>
        <begin position="2"/>
        <end position="55"/>
    </location>
</feature>
<evidence type="ECO:0000259" key="2">
    <source>
        <dbReference type="Pfam" id="PF01844"/>
    </source>
</evidence>
<organism evidence="3 4">
    <name type="scientific">Streptomyces hydrogenans</name>
    <dbReference type="NCBI Taxonomy" id="1873719"/>
    <lineage>
        <taxon>Bacteria</taxon>
        <taxon>Bacillati</taxon>
        <taxon>Actinomycetota</taxon>
        <taxon>Actinomycetes</taxon>
        <taxon>Kitasatosporales</taxon>
        <taxon>Streptomycetaceae</taxon>
        <taxon>Streptomyces</taxon>
    </lineage>
</organism>
<evidence type="ECO:0000313" key="3">
    <source>
        <dbReference type="EMBL" id="GHI25235.1"/>
    </source>
</evidence>
<comment type="caution">
    <text evidence="3">The sequence shown here is derived from an EMBL/GenBank/DDBJ whole genome shotgun (WGS) entry which is preliminary data.</text>
</comment>
<protein>
    <recommendedName>
        <fullName evidence="2">HNH domain-containing protein</fullName>
    </recommendedName>
</protein>
<gene>
    <name evidence="3" type="ORF">Shyd_66060</name>
</gene>
<dbReference type="Gene3D" id="1.10.30.50">
    <property type="match status" value="1"/>
</dbReference>
<dbReference type="Pfam" id="PF01844">
    <property type="entry name" value="HNH"/>
    <property type="match status" value="1"/>
</dbReference>